<evidence type="ECO:0000259" key="2">
    <source>
        <dbReference type="Pfam" id="PF04841"/>
    </source>
</evidence>
<dbReference type="GO" id="GO:0016197">
    <property type="term" value="P:endosomal transport"/>
    <property type="evidence" value="ECO:0007669"/>
    <property type="project" value="TreeGrafter"/>
</dbReference>
<feature type="domain" description="Vps16 N-terminal" evidence="2">
    <location>
        <begin position="26"/>
        <end position="182"/>
    </location>
</feature>
<dbReference type="eggNOG" id="KOG2280">
    <property type="taxonomic scope" value="Eukaryota"/>
</dbReference>
<proteinExistence type="predicted"/>
<evidence type="ECO:0000313" key="3">
    <source>
        <dbReference type="EMBL" id="EGT35755.1"/>
    </source>
</evidence>
<dbReference type="GO" id="GO:0005765">
    <property type="term" value="C:lysosomal membrane"/>
    <property type="evidence" value="ECO:0007669"/>
    <property type="project" value="TreeGrafter"/>
</dbReference>
<dbReference type="InParanoid" id="G0MLS9"/>
<dbReference type="GO" id="GO:0003779">
    <property type="term" value="F:actin binding"/>
    <property type="evidence" value="ECO:0007669"/>
    <property type="project" value="TreeGrafter"/>
</dbReference>
<dbReference type="OrthoDB" id="5800458at2759"/>
<dbReference type="PANTHER" id="PTHR12811">
    <property type="entry name" value="VACUOLAR PROTEIN SORTING VPS16"/>
    <property type="match status" value="1"/>
</dbReference>
<dbReference type="Proteomes" id="UP000008068">
    <property type="component" value="Unassembled WGS sequence"/>
</dbReference>
<dbReference type="GO" id="GO:0005768">
    <property type="term" value="C:endosome"/>
    <property type="evidence" value="ECO:0007669"/>
    <property type="project" value="TreeGrafter"/>
</dbReference>
<dbReference type="GO" id="GO:0042144">
    <property type="term" value="P:vacuole fusion, non-autophagic"/>
    <property type="evidence" value="ECO:0007669"/>
    <property type="project" value="TreeGrafter"/>
</dbReference>
<evidence type="ECO:0000256" key="1">
    <source>
        <dbReference type="SAM" id="MobiDB-lite"/>
    </source>
</evidence>
<reference evidence="4" key="1">
    <citation type="submission" date="2011-07" db="EMBL/GenBank/DDBJ databases">
        <authorList>
            <consortium name="Caenorhabditis brenneri Sequencing and Analysis Consortium"/>
            <person name="Wilson R.K."/>
        </authorList>
    </citation>
    <scope>NUCLEOTIDE SEQUENCE [LARGE SCALE GENOMIC DNA]</scope>
    <source>
        <strain evidence="4">PB2801</strain>
    </source>
</reference>
<accession>G0MLS9</accession>
<dbReference type="EMBL" id="GL379800">
    <property type="protein sequence ID" value="EGT35755.1"/>
    <property type="molecule type" value="Genomic_DNA"/>
</dbReference>
<dbReference type="HOGENOM" id="CLU_1455620_0_0_1"/>
<organism evidence="4">
    <name type="scientific">Caenorhabditis brenneri</name>
    <name type="common">Nematode worm</name>
    <dbReference type="NCBI Taxonomy" id="135651"/>
    <lineage>
        <taxon>Eukaryota</taxon>
        <taxon>Metazoa</taxon>
        <taxon>Ecdysozoa</taxon>
        <taxon>Nematoda</taxon>
        <taxon>Chromadorea</taxon>
        <taxon>Rhabditida</taxon>
        <taxon>Rhabditina</taxon>
        <taxon>Rhabditomorpha</taxon>
        <taxon>Rhabditoidea</taxon>
        <taxon>Rhabditidae</taxon>
        <taxon>Peloderinae</taxon>
        <taxon>Caenorhabditis</taxon>
    </lineage>
</organism>
<dbReference type="AlphaFoldDB" id="G0MLS9"/>
<protein>
    <recommendedName>
        <fullName evidence="2">Vps16 N-terminal domain-containing protein</fullName>
    </recommendedName>
</protein>
<dbReference type="GO" id="GO:0006886">
    <property type="term" value="P:intracellular protein transport"/>
    <property type="evidence" value="ECO:0007669"/>
    <property type="project" value="InterPro"/>
</dbReference>
<dbReference type="PANTHER" id="PTHR12811:SF0">
    <property type="entry name" value="VACUOLAR PROTEIN SORTING-ASSOCIATED PROTEIN 16 HOMOLOG"/>
    <property type="match status" value="1"/>
</dbReference>
<dbReference type="InterPro" id="IPR006926">
    <property type="entry name" value="Vps16_N"/>
</dbReference>
<feature type="region of interest" description="Disordered" evidence="1">
    <location>
        <begin position="1"/>
        <end position="20"/>
    </location>
</feature>
<sequence>MIRESRTSTPSSGAKPKPDGEMCLRPSSSVFIGDQQLFFTQEYLRTNSLSLKFVVHFAACQFSGPIAVAYAPQPNAWYIWIRTISGRVLKRDMHFPNAVFMEWTRAHCLLILSKSGRAQVLSSLGEKISEVLFDSQMSDVHECRTFATSRGDSGIAVMDVDGLVSVVNSVSEPVIWNMRPRMCLLI</sequence>
<evidence type="ECO:0000313" key="4">
    <source>
        <dbReference type="Proteomes" id="UP000008068"/>
    </source>
</evidence>
<name>G0MLS9_CAEBE</name>
<dbReference type="STRING" id="135651.G0MLS9"/>
<dbReference type="GO" id="GO:0030897">
    <property type="term" value="C:HOPS complex"/>
    <property type="evidence" value="ECO:0007669"/>
    <property type="project" value="TreeGrafter"/>
</dbReference>
<gene>
    <name evidence="3" type="ORF">CAEBREN_17540</name>
</gene>
<dbReference type="Pfam" id="PF04841">
    <property type="entry name" value="Vps16_N"/>
    <property type="match status" value="1"/>
</dbReference>
<dbReference type="InterPro" id="IPR016534">
    <property type="entry name" value="VPS16"/>
</dbReference>
<keyword evidence="4" id="KW-1185">Reference proteome</keyword>